<dbReference type="InterPro" id="IPR029063">
    <property type="entry name" value="SAM-dependent_MTases_sf"/>
</dbReference>
<dbReference type="AlphaFoldDB" id="A0A0G1IMP2"/>
<evidence type="ECO:0000313" key="4">
    <source>
        <dbReference type="Proteomes" id="UP000034087"/>
    </source>
</evidence>
<dbReference type="Gene3D" id="3.40.50.150">
    <property type="entry name" value="Vaccinia Virus protein VP39"/>
    <property type="match status" value="1"/>
</dbReference>
<evidence type="ECO:0000313" key="3">
    <source>
        <dbReference type="EMBL" id="KKT60420.1"/>
    </source>
</evidence>
<keyword evidence="1" id="KW-0472">Membrane</keyword>
<evidence type="ECO:0000259" key="2">
    <source>
        <dbReference type="Pfam" id="PF08241"/>
    </source>
</evidence>
<comment type="caution">
    <text evidence="3">The sequence shown here is derived from an EMBL/GenBank/DDBJ whole genome shotgun (WGS) entry which is preliminary data.</text>
</comment>
<dbReference type="InterPro" id="IPR013216">
    <property type="entry name" value="Methyltransf_11"/>
</dbReference>
<sequence>MRNFMESLFCPGCKGDLENRPSFVVCKKCGITHEIKNGAIFFIKDRENSFRNLGNKDSLIFKVKGCLKKHPKLFLFLLALRAPIIGKTAKEFIRDLHSDALVLNVGSGVQFIGQNVINVDYYPFPGVSVVADAYNLPFKDGSVDAVIAESLLEHVVWPEKIIAGFRRVLKPGGLVYIVTPFIFGFHSSPDDYYRWTTSGLRELLSGFKEKEAGVLVGPTSAVTAILGEWLATLFSFNIKSLYQFWALFFMAVSIPINLLDWVLGRLKLASSIASAIYFIGEKIDVHDKTV</sequence>
<dbReference type="Pfam" id="PF08241">
    <property type="entry name" value="Methyltransf_11"/>
    <property type="match status" value="1"/>
</dbReference>
<accession>A0A0G1IMP2</accession>
<organism evidence="3 4">
    <name type="scientific">Candidatus Giovannonibacteria bacterium GW2011_GWA1_44_25</name>
    <dbReference type="NCBI Taxonomy" id="1618645"/>
    <lineage>
        <taxon>Bacteria</taxon>
        <taxon>Candidatus Giovannoniibacteriota</taxon>
    </lineage>
</organism>
<evidence type="ECO:0000256" key="1">
    <source>
        <dbReference type="SAM" id="Phobius"/>
    </source>
</evidence>
<keyword evidence="1" id="KW-1133">Transmembrane helix</keyword>
<dbReference type="GO" id="GO:0008757">
    <property type="term" value="F:S-adenosylmethionine-dependent methyltransferase activity"/>
    <property type="evidence" value="ECO:0007669"/>
    <property type="project" value="InterPro"/>
</dbReference>
<keyword evidence="3" id="KW-0808">Transferase</keyword>
<dbReference type="GO" id="GO:0032259">
    <property type="term" value="P:methylation"/>
    <property type="evidence" value="ECO:0007669"/>
    <property type="project" value="UniProtKB-KW"/>
</dbReference>
<proteinExistence type="predicted"/>
<feature type="domain" description="Methyltransferase type 11" evidence="2">
    <location>
        <begin position="129"/>
        <end position="177"/>
    </location>
</feature>
<name>A0A0G1IMP2_9BACT</name>
<gene>
    <name evidence="3" type="ORF">UW53_C0001G0070</name>
</gene>
<dbReference type="EMBL" id="LCIR01000001">
    <property type="protein sequence ID" value="KKT60420.1"/>
    <property type="molecule type" value="Genomic_DNA"/>
</dbReference>
<reference evidence="3 4" key="1">
    <citation type="journal article" date="2015" name="Nature">
        <title>rRNA introns, odd ribosomes, and small enigmatic genomes across a large radiation of phyla.</title>
        <authorList>
            <person name="Brown C.T."/>
            <person name="Hug L.A."/>
            <person name="Thomas B.C."/>
            <person name="Sharon I."/>
            <person name="Castelle C.J."/>
            <person name="Singh A."/>
            <person name="Wilkins M.J."/>
            <person name="Williams K.H."/>
            <person name="Banfield J.F."/>
        </authorList>
    </citation>
    <scope>NUCLEOTIDE SEQUENCE [LARGE SCALE GENOMIC DNA]</scope>
</reference>
<keyword evidence="3" id="KW-0489">Methyltransferase</keyword>
<feature type="transmembrane region" description="Helical" evidence="1">
    <location>
        <begin position="242"/>
        <end position="263"/>
    </location>
</feature>
<keyword evidence="1" id="KW-0812">Transmembrane</keyword>
<protein>
    <submittedName>
        <fullName evidence="3">Methyltransferase type 11</fullName>
    </submittedName>
</protein>
<dbReference type="CDD" id="cd02440">
    <property type="entry name" value="AdoMet_MTases"/>
    <property type="match status" value="1"/>
</dbReference>
<dbReference type="SUPFAM" id="SSF53335">
    <property type="entry name" value="S-adenosyl-L-methionine-dependent methyltransferases"/>
    <property type="match status" value="1"/>
</dbReference>
<dbReference type="Proteomes" id="UP000034087">
    <property type="component" value="Unassembled WGS sequence"/>
</dbReference>